<gene>
    <name evidence="2" type="ORF">GCM10019016_028270</name>
</gene>
<dbReference type="Proteomes" id="UP001501455">
    <property type="component" value="Unassembled WGS sequence"/>
</dbReference>
<evidence type="ECO:0000313" key="2">
    <source>
        <dbReference type="EMBL" id="GAA3495726.1"/>
    </source>
</evidence>
<evidence type="ECO:0000313" key="3">
    <source>
        <dbReference type="Proteomes" id="UP001501455"/>
    </source>
</evidence>
<organism evidence="2 3">
    <name type="scientific">Streptomyces prasinosporus</name>
    <dbReference type="NCBI Taxonomy" id="68256"/>
    <lineage>
        <taxon>Bacteria</taxon>
        <taxon>Bacillati</taxon>
        <taxon>Actinomycetota</taxon>
        <taxon>Actinomycetes</taxon>
        <taxon>Kitasatosporales</taxon>
        <taxon>Streptomycetaceae</taxon>
        <taxon>Streptomyces</taxon>
        <taxon>Streptomyces albogriseolus group</taxon>
    </lineage>
</organism>
<sequence length="96" mass="9958">MTRRSSHTASATAGSSSGVRGSRNQFGASRWNRCAAVRDASRRDGSSAADTFSRAAEAASSSPISRSAPGTPDRNSASASLRASPVSRVRYPPTSR</sequence>
<feature type="compositionally biased region" description="Low complexity" evidence="1">
    <location>
        <begin position="53"/>
        <end position="69"/>
    </location>
</feature>
<comment type="caution">
    <text evidence="2">The sequence shown here is derived from an EMBL/GenBank/DDBJ whole genome shotgun (WGS) entry which is preliminary data.</text>
</comment>
<protein>
    <submittedName>
        <fullName evidence="2">Uncharacterized protein</fullName>
    </submittedName>
</protein>
<name>A0ABP6TKH0_9ACTN</name>
<keyword evidence="3" id="KW-1185">Reference proteome</keyword>
<accession>A0ABP6TKH0</accession>
<proteinExistence type="predicted"/>
<feature type="compositionally biased region" description="Low complexity" evidence="1">
    <location>
        <begin position="7"/>
        <end position="22"/>
    </location>
</feature>
<evidence type="ECO:0000256" key="1">
    <source>
        <dbReference type="SAM" id="MobiDB-lite"/>
    </source>
</evidence>
<dbReference type="EMBL" id="BAAAXF010000020">
    <property type="protein sequence ID" value="GAA3495726.1"/>
    <property type="molecule type" value="Genomic_DNA"/>
</dbReference>
<reference evidence="3" key="1">
    <citation type="journal article" date="2019" name="Int. J. Syst. Evol. Microbiol.">
        <title>The Global Catalogue of Microorganisms (GCM) 10K type strain sequencing project: providing services to taxonomists for standard genome sequencing and annotation.</title>
        <authorList>
            <consortium name="The Broad Institute Genomics Platform"/>
            <consortium name="The Broad Institute Genome Sequencing Center for Infectious Disease"/>
            <person name="Wu L."/>
            <person name="Ma J."/>
        </authorList>
    </citation>
    <scope>NUCLEOTIDE SEQUENCE [LARGE SCALE GENOMIC DNA]</scope>
    <source>
        <strain evidence="3">JCM 4816</strain>
    </source>
</reference>
<feature type="region of interest" description="Disordered" evidence="1">
    <location>
        <begin position="1"/>
        <end position="96"/>
    </location>
</feature>